<dbReference type="InterPro" id="IPR017981">
    <property type="entry name" value="GPCR_2-like_7TM"/>
</dbReference>
<dbReference type="AlphaFoldDB" id="W5MFY5"/>
<dbReference type="OMA" id="RIHVNLH"/>
<dbReference type="InterPro" id="IPR000203">
    <property type="entry name" value="GPS"/>
</dbReference>
<feature type="transmembrane region" description="Helical" evidence="6">
    <location>
        <begin position="227"/>
        <end position="249"/>
    </location>
</feature>
<dbReference type="Bgee" id="ENSLOCG00000006041">
    <property type="expression patterns" value="Expressed in bone element and 6 other cell types or tissues"/>
</dbReference>
<dbReference type="Pfam" id="PF00002">
    <property type="entry name" value="7tm_2"/>
    <property type="match status" value="1"/>
</dbReference>
<dbReference type="InParanoid" id="W5MFY5"/>
<reference evidence="9" key="2">
    <citation type="submission" date="2025-08" db="UniProtKB">
        <authorList>
            <consortium name="Ensembl"/>
        </authorList>
    </citation>
    <scope>IDENTIFICATION</scope>
</reference>
<dbReference type="Gene3D" id="2.60.220.50">
    <property type="match status" value="1"/>
</dbReference>
<feature type="transmembrane region" description="Helical" evidence="6">
    <location>
        <begin position="122"/>
        <end position="146"/>
    </location>
</feature>
<dbReference type="SMART" id="SM00303">
    <property type="entry name" value="GPS"/>
    <property type="match status" value="1"/>
</dbReference>
<evidence type="ECO:0000313" key="10">
    <source>
        <dbReference type="Proteomes" id="UP000018468"/>
    </source>
</evidence>
<dbReference type="PANTHER" id="PTHR12011:SF285">
    <property type="entry name" value="ADHESION G PROTEIN-COUPLED RECEPTOR G3"/>
    <property type="match status" value="1"/>
</dbReference>
<evidence type="ECO:0000256" key="3">
    <source>
        <dbReference type="ARBA" id="ARBA00022989"/>
    </source>
</evidence>
<dbReference type="Gene3D" id="1.20.1070.10">
    <property type="entry name" value="Rhodopsin 7-helix transmembrane proteins"/>
    <property type="match status" value="1"/>
</dbReference>
<dbReference type="PROSITE" id="PS50221">
    <property type="entry name" value="GAIN_B"/>
    <property type="match status" value="1"/>
</dbReference>
<dbReference type="STRING" id="7918.ENSLOCP00000007294"/>
<feature type="transmembrane region" description="Helical" evidence="6">
    <location>
        <begin position="321"/>
        <end position="342"/>
    </location>
</feature>
<keyword evidence="3 6" id="KW-1133">Transmembrane helix</keyword>
<dbReference type="PROSITE" id="PS50261">
    <property type="entry name" value="G_PROTEIN_RECEP_F2_4"/>
    <property type="match status" value="1"/>
</dbReference>
<dbReference type="Pfam" id="PF01825">
    <property type="entry name" value="GPS"/>
    <property type="match status" value="1"/>
</dbReference>
<dbReference type="GeneTree" id="ENSGT00940000166567"/>
<evidence type="ECO:0000259" key="7">
    <source>
        <dbReference type="PROSITE" id="PS50221"/>
    </source>
</evidence>
<dbReference type="Proteomes" id="UP000018468">
    <property type="component" value="Linkage group LG23"/>
</dbReference>
<evidence type="ECO:0000256" key="6">
    <source>
        <dbReference type="SAM" id="Phobius"/>
    </source>
</evidence>
<comment type="subcellular location">
    <subcellularLocation>
        <location evidence="1">Membrane</location>
        <topology evidence="1">Multi-pass membrane protein</topology>
    </subcellularLocation>
</comment>
<keyword evidence="5" id="KW-1015">Disulfide bond</keyword>
<dbReference type="FunFam" id="1.20.1070.10:FF:000222">
    <property type="entry name" value="Adhesion G protein-coupled receptor G3"/>
    <property type="match status" value="1"/>
</dbReference>
<evidence type="ECO:0000256" key="1">
    <source>
        <dbReference type="ARBA" id="ARBA00004141"/>
    </source>
</evidence>
<dbReference type="FunFam" id="2.60.220.50:FF:000068">
    <property type="entry name" value="Adhesion G protein-coupled receptor G3"/>
    <property type="match status" value="1"/>
</dbReference>
<evidence type="ECO:0000256" key="5">
    <source>
        <dbReference type="ARBA" id="ARBA00023157"/>
    </source>
</evidence>
<dbReference type="PANTHER" id="PTHR12011">
    <property type="entry name" value="ADHESION G-PROTEIN COUPLED RECEPTOR"/>
    <property type="match status" value="1"/>
</dbReference>
<dbReference type="Ensembl" id="ENSLOCT00000007302.1">
    <property type="protein sequence ID" value="ENSLOCP00000007294.1"/>
    <property type="gene ID" value="ENSLOCG00000006041.1"/>
</dbReference>
<evidence type="ECO:0000313" key="9">
    <source>
        <dbReference type="Ensembl" id="ENSLOCP00000007294.1"/>
    </source>
</evidence>
<feature type="domain" description="G-protein coupled receptors family 2 profile 2" evidence="8">
    <location>
        <begin position="120"/>
        <end position="371"/>
    </location>
</feature>
<sequence length="389" mass="43702">MKQAKTSNWVVITVFNDTLLFQNSEQDEILENTVIGVTVGSDPILNLTDRVRVAFKHNNETRNGSCVYCFLSTGNWSEKGCETNKTNNAFICNCNHLSFFAILMKAETPHSLDETNTQALQYITYIASGSSVLFTAITIALYFLFWKRRAEKSLAVHVHLSGSLFLLHLLFLLSVALAQGSSEGLCLALGLLLHWALLCCFTWMAIEGFHLYMLLVKVYNIYVHRYLLKLSLVGWGVPLVVVTACAAAQKYGRYRIQGEGALNSTYMCWIQDRTVNYVTITAYFGMIFLFNAVMLGITVVKMHRLRRSRMHREGSWWKDCMTVLGLGCVLGLPWALAFFAYGPLELPVFYIFTILNSFQGLFLFLCLLALARQSYKDGSSSGPGSSAHT</sequence>
<dbReference type="PRINTS" id="PR00249">
    <property type="entry name" value="GPCRSECRETIN"/>
</dbReference>
<dbReference type="InterPro" id="IPR046338">
    <property type="entry name" value="GAIN_dom_sf"/>
</dbReference>
<dbReference type="EMBL" id="AHAT01020942">
    <property type="status" value="NOT_ANNOTATED_CDS"/>
    <property type="molecule type" value="Genomic_DNA"/>
</dbReference>
<dbReference type="HOGENOM" id="CLU_002753_3_9_1"/>
<feature type="domain" description="GAIN-B" evidence="7">
    <location>
        <begin position="1"/>
        <end position="110"/>
    </location>
</feature>
<feature type="transmembrane region" description="Helical" evidence="6">
    <location>
        <begin position="348"/>
        <end position="371"/>
    </location>
</feature>
<dbReference type="GO" id="GO:0007186">
    <property type="term" value="P:G protein-coupled receptor signaling pathway"/>
    <property type="evidence" value="ECO:0000318"/>
    <property type="project" value="GO_Central"/>
</dbReference>
<dbReference type="GO" id="GO:0007166">
    <property type="term" value="P:cell surface receptor signaling pathway"/>
    <property type="evidence" value="ECO:0007669"/>
    <property type="project" value="InterPro"/>
</dbReference>
<protein>
    <submittedName>
        <fullName evidence="9">Adhesion G protein-coupled receptor G3</fullName>
    </submittedName>
</protein>
<reference evidence="10" key="1">
    <citation type="submission" date="2011-12" db="EMBL/GenBank/DDBJ databases">
        <title>The Draft Genome of Lepisosteus oculatus.</title>
        <authorList>
            <consortium name="The Broad Institute Genome Assembly &amp; Analysis Group"/>
            <consortium name="Computational R&amp;D Group"/>
            <consortium name="and Sequencing Platform"/>
            <person name="Di Palma F."/>
            <person name="Alfoldi J."/>
            <person name="Johnson J."/>
            <person name="Berlin A."/>
            <person name="Gnerre S."/>
            <person name="Jaffe D."/>
            <person name="MacCallum I."/>
            <person name="Young S."/>
            <person name="Walker B.J."/>
            <person name="Lander E.S."/>
            <person name="Lindblad-Toh K."/>
        </authorList>
    </citation>
    <scope>NUCLEOTIDE SEQUENCE [LARGE SCALE GENOMIC DNA]</scope>
</reference>
<reference evidence="9" key="3">
    <citation type="submission" date="2025-09" db="UniProtKB">
        <authorList>
            <consortium name="Ensembl"/>
        </authorList>
    </citation>
    <scope>IDENTIFICATION</scope>
</reference>
<evidence type="ECO:0000256" key="2">
    <source>
        <dbReference type="ARBA" id="ARBA00022692"/>
    </source>
</evidence>
<keyword evidence="4 6" id="KW-0472">Membrane</keyword>
<dbReference type="InterPro" id="IPR000832">
    <property type="entry name" value="GPCR_2_secretin-like"/>
</dbReference>
<feature type="transmembrane region" description="Helical" evidence="6">
    <location>
        <begin position="192"/>
        <end position="215"/>
    </location>
</feature>
<keyword evidence="2 6" id="KW-0812">Transmembrane</keyword>
<organism evidence="9 10">
    <name type="scientific">Lepisosteus oculatus</name>
    <name type="common">Spotted gar</name>
    <dbReference type="NCBI Taxonomy" id="7918"/>
    <lineage>
        <taxon>Eukaryota</taxon>
        <taxon>Metazoa</taxon>
        <taxon>Chordata</taxon>
        <taxon>Craniata</taxon>
        <taxon>Vertebrata</taxon>
        <taxon>Euteleostomi</taxon>
        <taxon>Actinopterygii</taxon>
        <taxon>Neopterygii</taxon>
        <taxon>Holostei</taxon>
        <taxon>Semionotiformes</taxon>
        <taxon>Lepisosteidae</taxon>
        <taxon>Lepisosteus</taxon>
    </lineage>
</organism>
<dbReference type="GO" id="GO:0004930">
    <property type="term" value="F:G protein-coupled receptor activity"/>
    <property type="evidence" value="ECO:0000318"/>
    <property type="project" value="GO_Central"/>
</dbReference>
<feature type="transmembrane region" description="Helical" evidence="6">
    <location>
        <begin position="158"/>
        <end position="180"/>
    </location>
</feature>
<keyword evidence="10" id="KW-1185">Reference proteome</keyword>
<accession>W5MFY5</accession>
<dbReference type="InterPro" id="IPR057244">
    <property type="entry name" value="GAIN_B"/>
</dbReference>
<evidence type="ECO:0000256" key="4">
    <source>
        <dbReference type="ARBA" id="ARBA00023136"/>
    </source>
</evidence>
<dbReference type="eggNOG" id="KOG4193">
    <property type="taxonomic scope" value="Eukaryota"/>
</dbReference>
<evidence type="ECO:0000259" key="8">
    <source>
        <dbReference type="PROSITE" id="PS50261"/>
    </source>
</evidence>
<dbReference type="GO" id="GO:0005886">
    <property type="term" value="C:plasma membrane"/>
    <property type="evidence" value="ECO:0000318"/>
    <property type="project" value="GO_Central"/>
</dbReference>
<proteinExistence type="predicted"/>
<feature type="transmembrane region" description="Helical" evidence="6">
    <location>
        <begin position="280"/>
        <end position="300"/>
    </location>
</feature>
<name>W5MFY5_LEPOC</name>